<dbReference type="AlphaFoldDB" id="A0ABD2NA44"/>
<name>A0ABD2NA44_9CUCU</name>
<dbReference type="EMBL" id="JABFTP020000083">
    <property type="protein sequence ID" value="KAL3275568.1"/>
    <property type="molecule type" value="Genomic_DNA"/>
</dbReference>
<evidence type="ECO:0000313" key="1">
    <source>
        <dbReference type="EMBL" id="KAL3275568.1"/>
    </source>
</evidence>
<dbReference type="PANTHER" id="PTHR21261">
    <property type="entry name" value="BEAT PROTEIN"/>
    <property type="match status" value="1"/>
</dbReference>
<organism evidence="1 2">
    <name type="scientific">Cryptolaemus montrouzieri</name>
    <dbReference type="NCBI Taxonomy" id="559131"/>
    <lineage>
        <taxon>Eukaryota</taxon>
        <taxon>Metazoa</taxon>
        <taxon>Ecdysozoa</taxon>
        <taxon>Arthropoda</taxon>
        <taxon>Hexapoda</taxon>
        <taxon>Insecta</taxon>
        <taxon>Pterygota</taxon>
        <taxon>Neoptera</taxon>
        <taxon>Endopterygota</taxon>
        <taxon>Coleoptera</taxon>
        <taxon>Polyphaga</taxon>
        <taxon>Cucujiformia</taxon>
        <taxon>Coccinelloidea</taxon>
        <taxon>Coccinellidae</taxon>
        <taxon>Scymninae</taxon>
        <taxon>Scymnini</taxon>
        <taxon>Cryptolaemus</taxon>
    </lineage>
</organism>
<reference evidence="1 2" key="1">
    <citation type="journal article" date="2021" name="BMC Biol.">
        <title>Horizontally acquired antibacterial genes associated with adaptive radiation of ladybird beetles.</title>
        <authorList>
            <person name="Li H.S."/>
            <person name="Tang X.F."/>
            <person name="Huang Y.H."/>
            <person name="Xu Z.Y."/>
            <person name="Chen M.L."/>
            <person name="Du X.Y."/>
            <person name="Qiu B.Y."/>
            <person name="Chen P.T."/>
            <person name="Zhang W."/>
            <person name="Slipinski A."/>
            <person name="Escalona H.E."/>
            <person name="Waterhouse R.M."/>
            <person name="Zwick A."/>
            <person name="Pang H."/>
        </authorList>
    </citation>
    <scope>NUCLEOTIDE SEQUENCE [LARGE SCALE GENOMIC DNA]</scope>
    <source>
        <strain evidence="1">SYSU2018</strain>
    </source>
</reference>
<proteinExistence type="predicted"/>
<dbReference type="Proteomes" id="UP001516400">
    <property type="component" value="Unassembled WGS sequence"/>
</dbReference>
<accession>A0ABD2NA44</accession>
<dbReference type="PANTHER" id="PTHR21261:SF14">
    <property type="entry name" value="BEATEN PATH IV, ISOFORM B"/>
    <property type="match status" value="1"/>
</dbReference>
<comment type="caution">
    <text evidence="1">The sequence shown here is derived from an EMBL/GenBank/DDBJ whole genome shotgun (WGS) entry which is preliminary data.</text>
</comment>
<evidence type="ECO:0000313" key="2">
    <source>
        <dbReference type="Proteomes" id="UP001516400"/>
    </source>
</evidence>
<sequence>MPLFKSLQVVTPSSLTRYPHIHYKHGLVSVTLGLKFKLSNRHFLGGSMRVKCVASISPELWRGDRESVVQSMAVTDMREALLLVKSSTSDRFTTSPMLLFVLSTISIWISI</sequence>
<keyword evidence="2" id="KW-1185">Reference proteome</keyword>
<gene>
    <name evidence="1" type="ORF">HHI36_020324</name>
</gene>
<protein>
    <submittedName>
        <fullName evidence="1">Uncharacterized protein</fullName>
    </submittedName>
</protein>